<dbReference type="EMBL" id="CAJJDP010000104">
    <property type="protein sequence ID" value="CAD8193554.1"/>
    <property type="molecule type" value="Genomic_DNA"/>
</dbReference>
<sequence>MTKNYWKETQAFCEQFNSELKGFMQFIKKEGKQFMRKHTLNLIVEMKVDLRQQYFENIRNQRYFFDRRKFCKMQFQQILI</sequence>
<accession>A0A8S1WTV4</accession>
<evidence type="ECO:0000313" key="1">
    <source>
        <dbReference type="EMBL" id="CAD8193554.1"/>
    </source>
</evidence>
<evidence type="ECO:0000313" key="2">
    <source>
        <dbReference type="Proteomes" id="UP000683925"/>
    </source>
</evidence>
<dbReference type="AlphaFoldDB" id="A0A8S1WTV4"/>
<keyword evidence="2" id="KW-1185">Reference proteome</keyword>
<proteinExistence type="predicted"/>
<organism evidence="1 2">
    <name type="scientific">Paramecium octaurelia</name>
    <dbReference type="NCBI Taxonomy" id="43137"/>
    <lineage>
        <taxon>Eukaryota</taxon>
        <taxon>Sar</taxon>
        <taxon>Alveolata</taxon>
        <taxon>Ciliophora</taxon>
        <taxon>Intramacronucleata</taxon>
        <taxon>Oligohymenophorea</taxon>
        <taxon>Peniculida</taxon>
        <taxon>Parameciidae</taxon>
        <taxon>Paramecium</taxon>
    </lineage>
</organism>
<protein>
    <submittedName>
        <fullName evidence="1">Uncharacterized protein</fullName>
    </submittedName>
</protein>
<comment type="caution">
    <text evidence="1">The sequence shown here is derived from an EMBL/GenBank/DDBJ whole genome shotgun (WGS) entry which is preliminary data.</text>
</comment>
<reference evidence="1" key="1">
    <citation type="submission" date="2021-01" db="EMBL/GenBank/DDBJ databases">
        <authorList>
            <consortium name="Genoscope - CEA"/>
            <person name="William W."/>
        </authorList>
    </citation>
    <scope>NUCLEOTIDE SEQUENCE</scope>
</reference>
<name>A0A8S1WTV4_PAROT</name>
<dbReference type="Proteomes" id="UP000683925">
    <property type="component" value="Unassembled WGS sequence"/>
</dbReference>
<gene>
    <name evidence="1" type="ORF">POCTA_138.1.T1040206</name>
</gene>